<dbReference type="InterPro" id="IPR010897">
    <property type="entry name" value="Spore_II_P"/>
</dbReference>
<proteinExistence type="predicted"/>
<reference evidence="2 3" key="1">
    <citation type="submission" date="2016-10" db="EMBL/GenBank/DDBJ databases">
        <authorList>
            <person name="de Groot N.N."/>
        </authorList>
    </citation>
    <scope>NUCLEOTIDE SEQUENCE [LARGE SCALE GENOMIC DNA]</scope>
    <source>
        <strain evidence="3">P4B,CCM 7963,CECT 7998,DSM 25260,IBRC-M 10614,KCTC 13821</strain>
    </source>
</reference>
<name>A0A1G8NYZ4_9BACI</name>
<feature type="transmembrane region" description="Helical" evidence="1">
    <location>
        <begin position="21"/>
        <end position="42"/>
    </location>
</feature>
<protein>
    <submittedName>
        <fullName evidence="2">Stage II sporulation protein P</fullName>
    </submittedName>
</protein>
<organism evidence="2 3">
    <name type="scientific">Alteribacillus bidgolensis</name>
    <dbReference type="NCBI Taxonomy" id="930129"/>
    <lineage>
        <taxon>Bacteria</taxon>
        <taxon>Bacillati</taxon>
        <taxon>Bacillota</taxon>
        <taxon>Bacilli</taxon>
        <taxon>Bacillales</taxon>
        <taxon>Bacillaceae</taxon>
        <taxon>Alteribacillus</taxon>
    </lineage>
</organism>
<gene>
    <name evidence="2" type="ORF">SAMN05216352_11338</name>
</gene>
<keyword evidence="1" id="KW-0472">Membrane</keyword>
<dbReference type="NCBIfam" id="TIGR02867">
    <property type="entry name" value="spore_II_P"/>
    <property type="match status" value="1"/>
</dbReference>
<dbReference type="Proteomes" id="UP000199017">
    <property type="component" value="Unassembled WGS sequence"/>
</dbReference>
<evidence type="ECO:0000313" key="2">
    <source>
        <dbReference type="EMBL" id="SDI85198.1"/>
    </source>
</evidence>
<sequence length="386" mass="43690">MMTPNFKKKNVSLNRTSFKQIIIACLTGYLFIMFLVAVLTSVEQDKYFSSRNLHAWSSHVQNELLAAFFIYENRYFLNADEITNPAVSSMVFEFVTRLDIKDPRTLLGQELPGFASFDGKIIVAGDGTDFTNMPVESAPPMEVLMEEREATSKRLEIAEETEDSPNQEAAGENPIAHIIHSHSRESYLPELEEGTEVAFHPEVNITLVGERLGKELEKRGISTQVNKTDIEQKLHENGWDFPQSYDVSREVLQEAISQNEELELFFDLHRDSQTRDVTTVTINGETLARTMFVIGENNPDYEKNLEMATDLHNKLEENYPGLSRGVITKGGSGSNGRYNQDLSENSVLVEMGGMENNLEETYRTTEILAEVISEQYFEAESVEGEE</sequence>
<dbReference type="RefSeq" id="WP_245917735.1">
    <property type="nucleotide sequence ID" value="NZ_FNDU01000013.1"/>
</dbReference>
<dbReference type="SUPFAM" id="SSF53187">
    <property type="entry name" value="Zn-dependent exopeptidases"/>
    <property type="match status" value="1"/>
</dbReference>
<evidence type="ECO:0000313" key="3">
    <source>
        <dbReference type="Proteomes" id="UP000199017"/>
    </source>
</evidence>
<keyword evidence="1" id="KW-1133">Transmembrane helix</keyword>
<accession>A0A1G8NYZ4</accession>
<dbReference type="AlphaFoldDB" id="A0A1G8NYZ4"/>
<keyword evidence="3" id="KW-1185">Reference proteome</keyword>
<dbReference type="STRING" id="930129.SAMN05216352_11338"/>
<evidence type="ECO:0000256" key="1">
    <source>
        <dbReference type="SAM" id="Phobius"/>
    </source>
</evidence>
<dbReference type="Pfam" id="PF07454">
    <property type="entry name" value="SpoIIP"/>
    <property type="match status" value="1"/>
</dbReference>
<keyword evidence="1" id="KW-0812">Transmembrane</keyword>
<dbReference type="EMBL" id="FNDU01000013">
    <property type="protein sequence ID" value="SDI85198.1"/>
    <property type="molecule type" value="Genomic_DNA"/>
</dbReference>